<name>A0A4D6GV80_HALS9</name>
<gene>
    <name evidence="2" type="ORF">APQ99_01224</name>
    <name evidence="1" type="ORF">HBSAL_03205</name>
</gene>
<dbReference type="GeneID" id="68693464"/>
<reference evidence="1" key="3">
    <citation type="journal article" name="MicrobiologyOpen">
        <title>Whole-genome comparison between the type strain of Halobacterium salinarum (DSM 3754(T)) and the laboratory strains R1 and NRC-1.</title>
        <authorList>
            <person name="Pfeiffer F."/>
            <person name="Losensky G."/>
            <person name="Marchfelder A."/>
            <person name="Habermann B."/>
            <person name="Dyall-Smith M."/>
        </authorList>
    </citation>
    <scope>NUCLEOTIDE SEQUENCE</scope>
    <source>
        <strain evidence="1">91-R6</strain>
    </source>
</reference>
<dbReference type="Pfam" id="PF10604">
    <property type="entry name" value="Polyketide_cyc2"/>
    <property type="match status" value="1"/>
</dbReference>
<protein>
    <submittedName>
        <fullName evidence="2">Polyketide cyclase / dehydrase and lipid transport</fullName>
    </submittedName>
    <submittedName>
        <fullName evidence="1">START domain protein</fullName>
    </submittedName>
</protein>
<dbReference type="RefSeq" id="WP_012289184.1">
    <property type="nucleotide sequence ID" value="NZ_VRYN01000002.1"/>
</dbReference>
<evidence type="ECO:0000313" key="4">
    <source>
        <dbReference type="Proteomes" id="UP000323075"/>
    </source>
</evidence>
<organism evidence="1 3">
    <name type="scientific">Halobacterium salinarum (strain ATCC 33171 / DSM 3754 / JCM 8978 / NBRC 102687 / NCIMB 764 / 91-R6)</name>
    <dbReference type="NCBI Taxonomy" id="2597657"/>
    <lineage>
        <taxon>Archaea</taxon>
        <taxon>Methanobacteriati</taxon>
        <taxon>Methanobacteriota</taxon>
        <taxon>Stenosarchaea group</taxon>
        <taxon>Halobacteria</taxon>
        <taxon>Halobacteriales</taxon>
        <taxon>Halobacteriaceae</taxon>
        <taxon>Halobacterium</taxon>
    </lineage>
</organism>
<evidence type="ECO:0000313" key="2">
    <source>
        <dbReference type="EMBL" id="TYO76585.1"/>
    </source>
</evidence>
<dbReference type="InterPro" id="IPR019587">
    <property type="entry name" value="Polyketide_cyclase/dehydratase"/>
</dbReference>
<reference evidence="2 4" key="2">
    <citation type="submission" date="2019-07" db="EMBL/GenBank/DDBJ databases">
        <title>Genomic Encyclopedia of Archaeal and Bacterial Type Strains, Phase II (KMG-II): from individual species to whole genera.</title>
        <authorList>
            <person name="Goeker M."/>
        </authorList>
    </citation>
    <scope>NUCLEOTIDE SEQUENCE [LARGE SCALE GENOMIC DNA]</scope>
    <source>
        <strain evidence="2 4">DSM 3754</strain>
    </source>
</reference>
<dbReference type="SUPFAM" id="SSF55961">
    <property type="entry name" value="Bet v1-like"/>
    <property type="match status" value="1"/>
</dbReference>
<proteinExistence type="predicted"/>
<dbReference type="AlphaFoldDB" id="A0A4D6GV80"/>
<dbReference type="Proteomes" id="UP000323075">
    <property type="component" value="Unassembled WGS sequence"/>
</dbReference>
<dbReference type="Gene3D" id="3.30.530.20">
    <property type="match status" value="1"/>
</dbReference>
<sequence length="163" mass="17834">MATLEVTTTVHVPPHEAYTFLADFPGYAQYSAYLESVTQHGDGGPGTEYDLTFAWWKLSQTVRSRVTDTDPPARISWEILGSLDAAGDWLIADADAGAAVSFVVTYDPGSARGLIDLPAFVSFDWVADRVTEKIAEEGQRVVERVVEDLEGEPRPVELDVTLT</sequence>
<dbReference type="EMBL" id="VRYN01000002">
    <property type="protein sequence ID" value="TYO76585.1"/>
    <property type="molecule type" value="Genomic_DNA"/>
</dbReference>
<dbReference type="Proteomes" id="UP000296216">
    <property type="component" value="Chromosome"/>
</dbReference>
<reference evidence="1 3" key="1">
    <citation type="journal article" date="2019" name="Microbiol. Resour. Announc.">
        <title>The Genome Sequence of the Halobacterium salinarum Type Strain Is Closely Related to That of Laboratory Strains NRC-1 and R1.</title>
        <authorList>
            <person name="Pfeiffer F."/>
            <person name="Marchfelder A."/>
            <person name="Habermann B."/>
            <person name="Dyall-Smith M.L."/>
        </authorList>
    </citation>
    <scope>NUCLEOTIDE SEQUENCE [LARGE SCALE GENOMIC DNA]</scope>
    <source>
        <strain evidence="1">91-R6</strain>
        <strain evidence="3">ATCC 33171 / DSM 3754 / JCM 8978 / NBRC 102687 / NCIMB 764 / 91-R6</strain>
    </source>
</reference>
<dbReference type="CDD" id="cd07812">
    <property type="entry name" value="SRPBCC"/>
    <property type="match status" value="1"/>
</dbReference>
<dbReference type="EMBL" id="CP038631">
    <property type="protein sequence ID" value="QCC44368.1"/>
    <property type="molecule type" value="Genomic_DNA"/>
</dbReference>
<accession>A0A4D6GV80</accession>
<evidence type="ECO:0000313" key="3">
    <source>
        <dbReference type="Proteomes" id="UP000296216"/>
    </source>
</evidence>
<dbReference type="InterPro" id="IPR023393">
    <property type="entry name" value="START-like_dom_sf"/>
</dbReference>
<evidence type="ECO:0000313" key="1">
    <source>
        <dbReference type="EMBL" id="QCC44368.1"/>
    </source>
</evidence>